<dbReference type="Pfam" id="PF08239">
    <property type="entry name" value="SH3_3"/>
    <property type="match status" value="2"/>
</dbReference>
<dbReference type="PANTHER" id="PTHR47053">
    <property type="entry name" value="MUREIN DD-ENDOPEPTIDASE MEPH-RELATED"/>
    <property type="match status" value="1"/>
</dbReference>
<dbReference type="InterPro" id="IPR051202">
    <property type="entry name" value="Peptidase_C40"/>
</dbReference>
<proteinExistence type="inferred from homology"/>
<evidence type="ECO:0000313" key="10">
    <source>
        <dbReference type="Proteomes" id="UP001198242"/>
    </source>
</evidence>
<dbReference type="EMBL" id="JAJEQM010000004">
    <property type="protein sequence ID" value="MCC2209991.1"/>
    <property type="molecule type" value="Genomic_DNA"/>
</dbReference>
<feature type="domain" description="SH3b" evidence="7">
    <location>
        <begin position="91"/>
        <end position="154"/>
    </location>
</feature>
<evidence type="ECO:0000256" key="3">
    <source>
        <dbReference type="ARBA" id="ARBA00022801"/>
    </source>
</evidence>
<evidence type="ECO:0000259" key="8">
    <source>
        <dbReference type="PROSITE" id="PS51935"/>
    </source>
</evidence>
<keyword evidence="6" id="KW-0732">Signal</keyword>
<reference evidence="9 10" key="1">
    <citation type="submission" date="2021-10" db="EMBL/GenBank/DDBJ databases">
        <title>Anaerobic single-cell dispensing facilitates the cultivation of human gut bacteria.</title>
        <authorList>
            <person name="Afrizal A."/>
        </authorList>
    </citation>
    <scope>NUCLEOTIDE SEQUENCE [LARGE SCALE GENOMIC DNA]</scope>
    <source>
        <strain evidence="9 10">CLA-AA-H232</strain>
    </source>
</reference>
<accession>A0AAE3J930</accession>
<dbReference type="PROSITE" id="PS51935">
    <property type="entry name" value="NLPC_P60"/>
    <property type="match status" value="1"/>
</dbReference>
<dbReference type="Gene3D" id="2.30.30.40">
    <property type="entry name" value="SH3 Domains"/>
    <property type="match status" value="2"/>
</dbReference>
<feature type="signal peptide" evidence="6">
    <location>
        <begin position="1"/>
        <end position="23"/>
    </location>
</feature>
<dbReference type="Proteomes" id="UP001198242">
    <property type="component" value="Unassembled WGS sequence"/>
</dbReference>
<dbReference type="SMART" id="SM00287">
    <property type="entry name" value="SH3b"/>
    <property type="match status" value="2"/>
</dbReference>
<keyword evidence="4" id="KW-0788">Thiol protease</keyword>
<dbReference type="GO" id="GO:0006508">
    <property type="term" value="P:proteolysis"/>
    <property type="evidence" value="ECO:0007669"/>
    <property type="project" value="UniProtKB-KW"/>
</dbReference>
<evidence type="ECO:0000256" key="2">
    <source>
        <dbReference type="ARBA" id="ARBA00022670"/>
    </source>
</evidence>
<dbReference type="Gene3D" id="3.90.1720.10">
    <property type="entry name" value="endopeptidase domain like (from Nostoc punctiforme)"/>
    <property type="match status" value="1"/>
</dbReference>
<keyword evidence="10" id="KW-1185">Reference proteome</keyword>
<dbReference type="RefSeq" id="WP_308456022.1">
    <property type="nucleotide sequence ID" value="NZ_JAJEQM010000004.1"/>
</dbReference>
<dbReference type="InterPro" id="IPR038765">
    <property type="entry name" value="Papain-like_cys_pep_sf"/>
</dbReference>
<feature type="domain" description="NlpC/P60" evidence="8">
    <location>
        <begin position="292"/>
        <end position="413"/>
    </location>
</feature>
<organism evidence="9 10">
    <name type="scientific">Hominilimicola fabiformis</name>
    <dbReference type="NCBI Taxonomy" id="2885356"/>
    <lineage>
        <taxon>Bacteria</taxon>
        <taxon>Bacillati</taxon>
        <taxon>Bacillota</taxon>
        <taxon>Clostridia</taxon>
        <taxon>Eubacteriales</taxon>
        <taxon>Oscillospiraceae</taxon>
        <taxon>Hominilimicola</taxon>
    </lineage>
</organism>
<keyword evidence="3" id="KW-0378">Hydrolase</keyword>
<evidence type="ECO:0000256" key="5">
    <source>
        <dbReference type="SAM" id="MobiDB-lite"/>
    </source>
</evidence>
<evidence type="ECO:0000256" key="1">
    <source>
        <dbReference type="ARBA" id="ARBA00007074"/>
    </source>
</evidence>
<comment type="caution">
    <text evidence="9">The sequence shown here is derived from an EMBL/GenBank/DDBJ whole genome shotgun (WGS) entry which is preliminary data.</text>
</comment>
<evidence type="ECO:0000313" key="9">
    <source>
        <dbReference type="EMBL" id="MCC2209991.1"/>
    </source>
</evidence>
<dbReference type="Pfam" id="PF00877">
    <property type="entry name" value="NLPC_P60"/>
    <property type="match status" value="1"/>
</dbReference>
<feature type="region of interest" description="Disordered" evidence="5">
    <location>
        <begin position="272"/>
        <end position="295"/>
    </location>
</feature>
<evidence type="ECO:0000259" key="7">
    <source>
        <dbReference type="PROSITE" id="PS51781"/>
    </source>
</evidence>
<dbReference type="PANTHER" id="PTHR47053:SF1">
    <property type="entry name" value="MUREIN DD-ENDOPEPTIDASE MEPH-RELATED"/>
    <property type="match status" value="1"/>
</dbReference>
<keyword evidence="2" id="KW-0645">Protease</keyword>
<dbReference type="SUPFAM" id="SSF54001">
    <property type="entry name" value="Cysteine proteinases"/>
    <property type="match status" value="1"/>
</dbReference>
<dbReference type="InterPro" id="IPR003646">
    <property type="entry name" value="SH3-like_bac-type"/>
</dbReference>
<feature type="chain" id="PRO_5041983151" evidence="6">
    <location>
        <begin position="24"/>
        <end position="413"/>
    </location>
</feature>
<name>A0AAE3J930_9FIRM</name>
<sequence length="413" mass="44289">MKNFKHSLIAVIAVAMISSLAVAQASGLNNSKTEREQRINAAAAEQSITIAQKDITDAVKGTAEISTEPTETSAENTAEESEIAAKSFYPLGYVLISNGSLDVRETPSDEANVIDKVEVCTEVEVMENSEGWYKIAYNGGKTGYVPSESITQDKNLADEAKKSYTNYRIAQVTLSGESVRVRSAANTDADVIEELSDGTYVYVLSGENDFIKICYGDDYKEGYVINTSLQFTGEWIEKDTIAQKQQEIADAKAAAERAERIAKQNAAAANVATSAPSASSQSEETQSAPSSSSKGQSIVNTAMQYLGVPYVWGGTSPSGFDCSGLVQYVCSKNGISVSRVAADQRNNGTYVSRDNLQPGDLVFFGKGGNIHHVGIYVGNGNMIHAPQTGDVVKISSINTEYRISQYAGAVRVY</sequence>
<dbReference type="InterPro" id="IPR000064">
    <property type="entry name" value="NLP_P60_dom"/>
</dbReference>
<comment type="similarity">
    <text evidence="1">Belongs to the peptidase C40 family.</text>
</comment>
<evidence type="ECO:0000256" key="4">
    <source>
        <dbReference type="ARBA" id="ARBA00022807"/>
    </source>
</evidence>
<dbReference type="PROSITE" id="PS51781">
    <property type="entry name" value="SH3B"/>
    <property type="match status" value="1"/>
</dbReference>
<evidence type="ECO:0000256" key="6">
    <source>
        <dbReference type="SAM" id="SignalP"/>
    </source>
</evidence>
<dbReference type="GO" id="GO:0008234">
    <property type="term" value="F:cysteine-type peptidase activity"/>
    <property type="evidence" value="ECO:0007669"/>
    <property type="project" value="UniProtKB-KW"/>
</dbReference>
<gene>
    <name evidence="9" type="ORF">LKE05_04165</name>
</gene>
<dbReference type="AlphaFoldDB" id="A0AAE3J930"/>
<protein>
    <submittedName>
        <fullName evidence="9">NlpC/P60 family protein</fullName>
    </submittedName>
</protein>